<reference evidence="7 8" key="1">
    <citation type="submission" date="2024-01" db="EMBL/GenBank/DDBJ databases">
        <authorList>
            <person name="Allen C."/>
            <person name="Tagirdzhanova G."/>
        </authorList>
    </citation>
    <scope>NUCLEOTIDE SEQUENCE [LARGE SCALE GENOMIC DNA]</scope>
</reference>
<dbReference type="Gene3D" id="2.60.120.260">
    <property type="entry name" value="Galactose-binding domain-like"/>
    <property type="match status" value="1"/>
</dbReference>
<dbReference type="PROSITE" id="PS51469">
    <property type="entry name" value="SUN"/>
    <property type="match status" value="1"/>
</dbReference>
<feature type="compositionally biased region" description="Low complexity" evidence="5">
    <location>
        <begin position="397"/>
        <end position="406"/>
    </location>
</feature>
<evidence type="ECO:0000256" key="1">
    <source>
        <dbReference type="ARBA" id="ARBA00004370"/>
    </source>
</evidence>
<protein>
    <recommendedName>
        <fullName evidence="6">SUN domain-containing protein</fullName>
    </recommendedName>
</protein>
<feature type="region of interest" description="Disordered" evidence="5">
    <location>
        <begin position="247"/>
        <end position="426"/>
    </location>
</feature>
<feature type="domain" description="SUN" evidence="6">
    <location>
        <begin position="819"/>
        <end position="1051"/>
    </location>
</feature>
<keyword evidence="2" id="KW-0812">Transmembrane</keyword>
<feature type="region of interest" description="Disordered" evidence="5">
    <location>
        <begin position="885"/>
        <end position="906"/>
    </location>
</feature>
<keyword evidence="8" id="KW-1185">Reference proteome</keyword>
<gene>
    <name evidence="7" type="ORF">SCUCBS95973_004875</name>
</gene>
<dbReference type="PANTHER" id="PTHR12911">
    <property type="entry name" value="SAD1/UNC-84-LIKE PROTEIN-RELATED"/>
    <property type="match status" value="1"/>
</dbReference>
<keyword evidence="3" id="KW-1133">Transmembrane helix</keyword>
<feature type="compositionally biased region" description="Low complexity" evidence="5">
    <location>
        <begin position="746"/>
        <end position="760"/>
    </location>
</feature>
<evidence type="ECO:0000256" key="2">
    <source>
        <dbReference type="ARBA" id="ARBA00022692"/>
    </source>
</evidence>
<evidence type="ECO:0000256" key="3">
    <source>
        <dbReference type="ARBA" id="ARBA00022989"/>
    </source>
</evidence>
<dbReference type="InterPro" id="IPR012919">
    <property type="entry name" value="SUN_dom"/>
</dbReference>
<feature type="compositionally biased region" description="Polar residues" evidence="5">
    <location>
        <begin position="413"/>
        <end position="422"/>
    </location>
</feature>
<proteinExistence type="predicted"/>
<name>A0ABP0BSA5_9PEZI</name>
<evidence type="ECO:0000256" key="5">
    <source>
        <dbReference type="SAM" id="MobiDB-lite"/>
    </source>
</evidence>
<feature type="compositionally biased region" description="Polar residues" evidence="5">
    <location>
        <begin position="350"/>
        <end position="378"/>
    </location>
</feature>
<feature type="region of interest" description="Disordered" evidence="5">
    <location>
        <begin position="1"/>
        <end position="62"/>
    </location>
</feature>
<evidence type="ECO:0000313" key="7">
    <source>
        <dbReference type="EMBL" id="CAK7222538.1"/>
    </source>
</evidence>
<dbReference type="Proteomes" id="UP001642405">
    <property type="component" value="Unassembled WGS sequence"/>
</dbReference>
<dbReference type="PANTHER" id="PTHR12911:SF8">
    <property type="entry name" value="KLAROID PROTEIN-RELATED"/>
    <property type="match status" value="1"/>
</dbReference>
<comment type="caution">
    <text evidence="7">The sequence shown here is derived from an EMBL/GenBank/DDBJ whole genome shotgun (WGS) entry which is preliminary data.</text>
</comment>
<feature type="region of interest" description="Disordered" evidence="5">
    <location>
        <begin position="87"/>
        <end position="207"/>
    </location>
</feature>
<feature type="compositionally biased region" description="Low complexity" evidence="5">
    <location>
        <begin position="292"/>
        <end position="309"/>
    </location>
</feature>
<organism evidence="7 8">
    <name type="scientific">Sporothrix curviconia</name>
    <dbReference type="NCBI Taxonomy" id="1260050"/>
    <lineage>
        <taxon>Eukaryota</taxon>
        <taxon>Fungi</taxon>
        <taxon>Dikarya</taxon>
        <taxon>Ascomycota</taxon>
        <taxon>Pezizomycotina</taxon>
        <taxon>Sordariomycetes</taxon>
        <taxon>Sordariomycetidae</taxon>
        <taxon>Ophiostomatales</taxon>
        <taxon>Ophiostomataceae</taxon>
        <taxon>Sporothrix</taxon>
    </lineage>
</organism>
<feature type="compositionally biased region" description="Low complexity" evidence="5">
    <location>
        <begin position="159"/>
        <end position="173"/>
    </location>
</feature>
<dbReference type="InterPro" id="IPR045119">
    <property type="entry name" value="SUN1-5"/>
</dbReference>
<evidence type="ECO:0000259" key="6">
    <source>
        <dbReference type="PROSITE" id="PS51469"/>
    </source>
</evidence>
<dbReference type="EMBL" id="CAWUHB010000025">
    <property type="protein sequence ID" value="CAK7222538.1"/>
    <property type="molecule type" value="Genomic_DNA"/>
</dbReference>
<feature type="compositionally biased region" description="Pro residues" evidence="5">
    <location>
        <begin position="131"/>
        <end position="140"/>
    </location>
</feature>
<feature type="region of interest" description="Disordered" evidence="5">
    <location>
        <begin position="746"/>
        <end position="768"/>
    </location>
</feature>
<dbReference type="Pfam" id="PF07738">
    <property type="entry name" value="Sad1_UNC"/>
    <property type="match status" value="1"/>
</dbReference>
<comment type="subcellular location">
    <subcellularLocation>
        <location evidence="1">Membrane</location>
    </subcellularLocation>
</comment>
<sequence>MPPRRSTRAASSSLLFDGSSEAGGPLDSSHLDDMQAQAVHTAVGRGMSPGPAKYSSSYGSPPTIMPARQNVARQRYNFSSALSHVVDAVEQDNENDARERAQREAEQQQRIRAETEKAQAERATDRASVPVPAPVPPQPSSRPTDETLESVELVREPAGDSAASASDQSTQRRTTARKRTARTAPASQTAGEPQPLAETPPPDFTAEDQVFAEAQILTPVLPTRSTSVVSKTSNILQSILNSARRISTTREAPDDEAVRQAYPQFSFIRPRPDYGSDTTPEPTTTRPHRGPKATTNGNATANAKAASGAQEAERTESATPAAATGRGALRSIKSRLATPGPGFSMRNRKSLFNPSRDPSQDELASNDNEAEQTATAKSTFGRRRARTQTQPAVAELPQPQQQQQQQTADEAGSISQSASEPPNANPPKGFWGFLRDFGDFSRVLAMAITLFVLGAVTLRVLVISTSPGELYKGYRVDRSLHWYGSDWRSNLRQLVPYALVHPLGAISDEEFARVNGLILSHANEVAQMKHADRLHSDALERINRILPAMVHMELDRRGRPVITQDFWHALKDTIHADKDIFNLIWAKDGSMAISDLQWTALKRQLQSSGLLPDPNTKALSVSDVEAITATTLSKSWESWLQQNQNKIRNLLGVVAPKDGAASAPSPPSQPVDYSEIVDRLSDHQIAKLARQLASSPEARQVLVPRQDFLQLLQNSFVEHRLEIKGEIADLEARVVEIARVAASAVSSVRSSPSESSPSSPTGVAGAGSMSKREIMTLVDQLVRKGISDAQLEAMARGKIKAHWDSSLIKKVNFFTKNLGAMIHTHYSSPAYQVATTPLWKLGMGVIDEVDGTGSPDTSGHPAPGSARTSIVFEQWEQDGDCWCGATKGSQRSRSKRHRGSSDRGSTDVGIRLGLRILPQYLVVEHISPSATLDPGATPKDLEVWVQITDYAQQRPLQDWSMSQFPGTDDDEPLFGHGFVKVGEFTYEANKADGSSGGVAGNGVGDAQVFRLSPDLETLDATTDFVIVRAVSNYGSQDHTCFYRLRMYGEHRPDVVE</sequence>
<accession>A0ABP0BSA5</accession>
<feature type="compositionally biased region" description="Basic and acidic residues" evidence="5">
    <location>
        <begin position="95"/>
        <end position="125"/>
    </location>
</feature>
<evidence type="ECO:0000256" key="4">
    <source>
        <dbReference type="ARBA" id="ARBA00023136"/>
    </source>
</evidence>
<evidence type="ECO:0000313" key="8">
    <source>
        <dbReference type="Proteomes" id="UP001642405"/>
    </source>
</evidence>
<keyword evidence="4" id="KW-0472">Membrane</keyword>